<dbReference type="GO" id="GO:0004560">
    <property type="term" value="F:alpha-L-fucosidase activity"/>
    <property type="evidence" value="ECO:0000318"/>
    <property type="project" value="GO_Central"/>
</dbReference>
<dbReference type="Pfam" id="PF16757">
    <property type="entry name" value="Fucosidase_C"/>
    <property type="match status" value="1"/>
</dbReference>
<dbReference type="Proteomes" id="UP000001025">
    <property type="component" value="Chromosome"/>
</dbReference>
<keyword evidence="3" id="KW-0732">Signal</keyword>
<evidence type="ECO:0000256" key="1">
    <source>
        <dbReference type="ARBA" id="ARBA00007951"/>
    </source>
</evidence>
<dbReference type="EMBL" id="BX294143">
    <property type="protein sequence ID" value="CAD74450.1"/>
    <property type="molecule type" value="Genomic_DNA"/>
</dbReference>
<evidence type="ECO:0000256" key="5">
    <source>
        <dbReference type="ARBA" id="ARBA00023295"/>
    </source>
</evidence>
<dbReference type="GO" id="GO:0005764">
    <property type="term" value="C:lysosome"/>
    <property type="evidence" value="ECO:0000318"/>
    <property type="project" value="GO_Central"/>
</dbReference>
<dbReference type="PANTHER" id="PTHR10030">
    <property type="entry name" value="ALPHA-L-FUCOSIDASE"/>
    <property type="match status" value="1"/>
</dbReference>
<evidence type="ECO:0000256" key="4">
    <source>
        <dbReference type="ARBA" id="ARBA00022801"/>
    </source>
</evidence>
<sequence>MSGAAPSLKIHMENSNSAMGFLPAQWKLIRLKRLLKTLPPPLSDERETSATQPSPESPTGASHKRLLAFISQPFPIPALPRLLMSCSMKFRTTLMSMLACITLQTAVAQDQTKPHPATLPHPQVEPALKNIHATIAEGPFEADWNSLEKYEIPQWYKDAKFGIFIHWGAYSVPAYGSEWYPRQMYIDRDRRGDNFFQHHIDTYGPQKTFGYKDFIPQFKAEKFDAKAWAQLFKDTGARYVIPVAEHHDGFPMYDCAFTRWDASEMGPKRDVIQELSEAVRAKGMKFGVSSHRAFNWMFYVRDESFDNADPQYADLYGRPMPFLFEENAWDYQHNFTPQDDQFKDDWLARSCELVDKYKPDVFWFDFGITPKHGDSTHENNTYAEHLQKFAAYYYNKTSAKDSDLGIINYKFNAFPESAAVLDKERSKMAEIRKPFWQTDTAVSSSSWGYTENQRYKTPERLVNDLVDIVSKNGCLLLNVGPRADGTIPEEDQAILKAIGDWLKVNGEAIYDTTYWKTFGEGPTSVSTGHVSESKDKPFTSEDLRFTTRDNVLYVHGLKWPENNEITVKTLAQGSDLYPEEIRTIQLLGFDRELSWERDASGVTVSLPKDKASKFAYVLKVTQ</sequence>
<name>Q7UR90_RHOBA</name>
<dbReference type="Pfam" id="PF01120">
    <property type="entry name" value="Alpha_L_fucos"/>
    <property type="match status" value="1"/>
</dbReference>
<dbReference type="FunFam" id="3.20.20.80:FF:000158">
    <property type="entry name" value="Exported alpha-L-fucosidase"/>
    <property type="match status" value="1"/>
</dbReference>
<evidence type="ECO:0000313" key="9">
    <source>
        <dbReference type="EMBL" id="CAD74450.1"/>
    </source>
</evidence>
<dbReference type="GO" id="GO:0016139">
    <property type="term" value="P:glycoside catabolic process"/>
    <property type="evidence" value="ECO:0000318"/>
    <property type="project" value="GO_Central"/>
</dbReference>
<organism evidence="9 10">
    <name type="scientific">Rhodopirellula baltica (strain DSM 10527 / NCIMB 13988 / SH1)</name>
    <dbReference type="NCBI Taxonomy" id="243090"/>
    <lineage>
        <taxon>Bacteria</taxon>
        <taxon>Pseudomonadati</taxon>
        <taxon>Planctomycetota</taxon>
        <taxon>Planctomycetia</taxon>
        <taxon>Pirellulales</taxon>
        <taxon>Pirellulaceae</taxon>
        <taxon>Rhodopirellula</taxon>
    </lineage>
</organism>
<feature type="domain" description="Alpha-L-fucosidase C-terminal" evidence="8">
    <location>
        <begin position="538"/>
        <end position="621"/>
    </location>
</feature>
<dbReference type="InterPro" id="IPR017853">
    <property type="entry name" value="GH"/>
</dbReference>
<dbReference type="InterPro" id="IPR013780">
    <property type="entry name" value="Glyco_hydro_b"/>
</dbReference>
<dbReference type="EnsemblBacteria" id="CAD74450">
    <property type="protein sequence ID" value="CAD74450"/>
    <property type="gene ID" value="RB5816"/>
</dbReference>
<evidence type="ECO:0000259" key="8">
    <source>
        <dbReference type="Pfam" id="PF16757"/>
    </source>
</evidence>
<evidence type="ECO:0000259" key="7">
    <source>
        <dbReference type="Pfam" id="PF01120"/>
    </source>
</evidence>
<dbReference type="Gene3D" id="3.20.20.80">
    <property type="entry name" value="Glycosidases"/>
    <property type="match status" value="1"/>
</dbReference>
<dbReference type="HOGENOM" id="CLU_002934_6_1_0"/>
<dbReference type="STRING" id="243090.RB5816"/>
<gene>
    <name evidence="9" type="primary">fucA</name>
    <name evidence="9" type="ordered locus">RB5816</name>
</gene>
<dbReference type="BRENDA" id="3.2.1.51">
    <property type="organism ID" value="9029"/>
</dbReference>
<dbReference type="KEGG" id="rba:RB5816"/>
<feature type="compositionally biased region" description="Polar residues" evidence="6">
    <location>
        <begin position="49"/>
        <end position="60"/>
    </location>
</feature>
<dbReference type="InParanoid" id="Q7UR90"/>
<evidence type="ECO:0000313" key="10">
    <source>
        <dbReference type="Proteomes" id="UP000001025"/>
    </source>
</evidence>
<dbReference type="SUPFAM" id="SSF51445">
    <property type="entry name" value="(Trans)glycosidases"/>
    <property type="match status" value="1"/>
</dbReference>
<dbReference type="SMART" id="SM00812">
    <property type="entry name" value="Alpha_L_fucos"/>
    <property type="match status" value="1"/>
</dbReference>
<keyword evidence="5 9" id="KW-0326">Glycosidase</keyword>
<keyword evidence="10" id="KW-1185">Reference proteome</keyword>
<evidence type="ECO:0000256" key="3">
    <source>
        <dbReference type="ARBA" id="ARBA00022729"/>
    </source>
</evidence>
<comment type="similarity">
    <text evidence="1">Belongs to the glycosyl hydrolase 29 family.</text>
</comment>
<feature type="region of interest" description="Disordered" evidence="6">
    <location>
        <begin position="39"/>
        <end position="62"/>
    </location>
</feature>
<evidence type="ECO:0000256" key="2">
    <source>
        <dbReference type="ARBA" id="ARBA00012662"/>
    </source>
</evidence>
<protein>
    <recommendedName>
        <fullName evidence="2">alpha-L-fucosidase</fullName>
        <ecNumber evidence="2">3.2.1.51</ecNumber>
    </recommendedName>
</protein>
<proteinExistence type="inferred from homology"/>
<dbReference type="InterPro" id="IPR031919">
    <property type="entry name" value="Fucosidase_C"/>
</dbReference>
<keyword evidence="4 9" id="KW-0378">Hydrolase</keyword>
<dbReference type="PATRIC" id="fig|243090.15.peg.2799"/>
<reference evidence="9 10" key="1">
    <citation type="journal article" date="2003" name="Proc. Natl. Acad. Sci. U.S.A.">
        <title>Complete genome sequence of the marine planctomycete Pirellula sp. strain 1.</title>
        <authorList>
            <person name="Gloeckner F.O."/>
            <person name="Kube M."/>
            <person name="Bauer M."/>
            <person name="Teeling H."/>
            <person name="Lombardot T."/>
            <person name="Ludwig W."/>
            <person name="Gade D."/>
            <person name="Beck A."/>
            <person name="Borzym K."/>
            <person name="Heitmann K."/>
            <person name="Rabus R."/>
            <person name="Schlesner H."/>
            <person name="Amann R."/>
            <person name="Reinhardt R."/>
        </authorList>
    </citation>
    <scope>NUCLEOTIDE SEQUENCE [LARGE SCALE GENOMIC DNA]</scope>
    <source>
        <strain evidence="10">DSM 10527 / NCIMB 13988 / SH1</strain>
    </source>
</reference>
<accession>Q7UR90</accession>
<dbReference type="InterPro" id="IPR000933">
    <property type="entry name" value="Glyco_hydro_29"/>
</dbReference>
<dbReference type="GO" id="GO:0006004">
    <property type="term" value="P:fucose metabolic process"/>
    <property type="evidence" value="ECO:0000318"/>
    <property type="project" value="GO_Central"/>
</dbReference>
<dbReference type="PANTHER" id="PTHR10030:SF37">
    <property type="entry name" value="ALPHA-L-FUCOSIDASE-RELATED"/>
    <property type="match status" value="1"/>
</dbReference>
<dbReference type="InterPro" id="IPR057739">
    <property type="entry name" value="Glyco_hydro_29_N"/>
</dbReference>
<dbReference type="EC" id="3.2.1.51" evidence="2"/>
<dbReference type="OrthoDB" id="9760597at2"/>
<dbReference type="CAZy" id="GH29">
    <property type="family name" value="Glycoside Hydrolase Family 29"/>
</dbReference>
<evidence type="ECO:0000256" key="6">
    <source>
        <dbReference type="SAM" id="MobiDB-lite"/>
    </source>
</evidence>
<dbReference type="SMR" id="Q7UR90"/>
<feature type="domain" description="Glycoside hydrolase family 29 N-terminal" evidence="7">
    <location>
        <begin position="131"/>
        <end position="507"/>
    </location>
</feature>
<dbReference type="Gene3D" id="2.60.40.1180">
    <property type="entry name" value="Golgi alpha-mannosidase II"/>
    <property type="match status" value="1"/>
</dbReference>
<dbReference type="AlphaFoldDB" id="Q7UR90"/>
<dbReference type="eggNOG" id="COG3669">
    <property type="taxonomic scope" value="Bacteria"/>
</dbReference>